<dbReference type="Gene3D" id="3.30.1380.20">
    <property type="entry name" value="Trafficking protein particle complex subunit 3"/>
    <property type="match status" value="1"/>
</dbReference>
<evidence type="ECO:0000259" key="1">
    <source>
        <dbReference type="SMART" id="SM00989"/>
    </source>
</evidence>
<dbReference type="Proteomes" id="UP001058120">
    <property type="component" value="Chromosome"/>
</dbReference>
<feature type="domain" description="4-vinyl reductase 4VR" evidence="1">
    <location>
        <begin position="109"/>
        <end position="171"/>
    </location>
</feature>
<dbReference type="InterPro" id="IPR024096">
    <property type="entry name" value="NO_sig/Golgi_transp_ligand-bd"/>
</dbReference>
<keyword evidence="3" id="KW-1185">Reference proteome</keyword>
<protein>
    <submittedName>
        <fullName evidence="2">4-vinyl reductase</fullName>
    </submittedName>
</protein>
<dbReference type="PANTHER" id="PTHR35090:SF2">
    <property type="entry name" value="ARSR FAMILY TRANSCRIPTIONAL REGULATOR"/>
    <property type="match status" value="1"/>
</dbReference>
<dbReference type="SMART" id="SM00989">
    <property type="entry name" value="V4R"/>
    <property type="match status" value="1"/>
</dbReference>
<dbReference type="SUPFAM" id="SSF111126">
    <property type="entry name" value="Ligand-binding domain in the NO signalling and Golgi transport"/>
    <property type="match status" value="1"/>
</dbReference>
<proteinExistence type="predicted"/>
<sequence>MANRVYPFSWELIGDVKKGRPHIGEDTRLEIYRLFQFTIRDVLEQELGSKEKVDHIFFEAGKLAGKSFVEKFVGKQETLYIFLSLLQKKLQEFKIGILRVEQVSQDDINLIISIEEDLDCSGLPDTGMETCHYDEGFIKGALDFQTGNRYSVKEIDCWCLGGRTCRFEAQKTDK</sequence>
<evidence type="ECO:0000313" key="2">
    <source>
        <dbReference type="EMBL" id="UWX05170.1"/>
    </source>
</evidence>
<organism evidence="2 3">
    <name type="scientific">Taurinivorans muris</name>
    <dbReference type="NCBI Taxonomy" id="2787751"/>
    <lineage>
        <taxon>Bacteria</taxon>
        <taxon>Pseudomonadati</taxon>
        <taxon>Thermodesulfobacteriota</taxon>
        <taxon>Desulfovibrionia</taxon>
        <taxon>Desulfovibrionales</taxon>
        <taxon>Desulfovibrionaceae</taxon>
        <taxon>Taurinivorans</taxon>
    </lineage>
</organism>
<name>A0ABY5XZG3_9BACT</name>
<reference evidence="2" key="1">
    <citation type="submission" date="2020-12" db="EMBL/GenBank/DDBJ databases">
        <title>Taurinivorans muris gen. nov., sp. nov., fundamental and realized metabolic niche of a ubiquitous sulfidogenic bacterium in the murine intestine.</title>
        <authorList>
            <person name="Ye H."/>
            <person name="Hanson B.T."/>
            <person name="Loy A."/>
        </authorList>
    </citation>
    <scope>NUCLEOTIDE SEQUENCE</scope>
    <source>
        <strain evidence="2">LT0009</strain>
    </source>
</reference>
<dbReference type="RefSeq" id="WP_334314735.1">
    <property type="nucleotide sequence ID" value="NZ_CP065938.1"/>
</dbReference>
<dbReference type="EMBL" id="CP065938">
    <property type="protein sequence ID" value="UWX05170.1"/>
    <property type="molecule type" value="Genomic_DNA"/>
</dbReference>
<evidence type="ECO:0000313" key="3">
    <source>
        <dbReference type="Proteomes" id="UP001058120"/>
    </source>
</evidence>
<dbReference type="InterPro" id="IPR004096">
    <property type="entry name" value="V4R"/>
</dbReference>
<dbReference type="Pfam" id="PF02830">
    <property type="entry name" value="V4R"/>
    <property type="match status" value="1"/>
</dbReference>
<gene>
    <name evidence="2" type="ORF">JBF11_06765</name>
</gene>
<dbReference type="PANTHER" id="PTHR35090">
    <property type="entry name" value="DNA-DIRECTED RNA POLYMERASE SUBUNIT I"/>
    <property type="match status" value="1"/>
</dbReference>
<accession>A0ABY5XZG3</accession>